<name>A0A8H1L8X9_9ACTN</name>
<evidence type="ECO:0000313" key="1">
    <source>
        <dbReference type="EMBL" id="TGG78146.1"/>
    </source>
</evidence>
<dbReference type="GeneID" id="75181160"/>
<dbReference type="EMBL" id="RCIY01000088">
    <property type="protein sequence ID" value="TGG78146.1"/>
    <property type="molecule type" value="Genomic_DNA"/>
</dbReference>
<dbReference type="Proteomes" id="UP000298111">
    <property type="component" value="Unassembled WGS sequence"/>
</dbReference>
<gene>
    <name evidence="1" type="ORF">D8771_26240</name>
</gene>
<sequence length="238" mass="25737">MPRSVPEKPLYRDASAVVDKLTDAGLPCKVVRKAPEVEGRLPALTCRATVDGETFESEIAVSPPRDFNRDEIGDTIAARRESTPHRAVVAAGNWFVDVADPQFAPRFAQALGGVVLKPAASTEVPEYRLPRIPHKPRYASSQDVADRLGRIAGCRDRETTPTGGIACNTGNPRDSNCAVVSVYSSEAKRDEELRRTIRYKNVPVRIVTAGNWSVNLCDFGLADEVAKSMGGVVVSYGG</sequence>
<reference evidence="1 2" key="1">
    <citation type="submission" date="2018-10" db="EMBL/GenBank/DDBJ databases">
        <title>Isolation of pseudouridimycin from Streptomyces albus DSM 40763.</title>
        <authorList>
            <person name="Rosenqvist P."/>
            <person name="Metsae-Ketelae M."/>
            <person name="Virta P."/>
        </authorList>
    </citation>
    <scope>NUCLEOTIDE SEQUENCE [LARGE SCALE GENOMIC DNA]</scope>
    <source>
        <strain evidence="1 2">DSM 40763</strain>
    </source>
</reference>
<accession>A0A8H1L8X9</accession>
<organism evidence="1 2">
    <name type="scientific">Streptomyces albus</name>
    <dbReference type="NCBI Taxonomy" id="1888"/>
    <lineage>
        <taxon>Bacteria</taxon>
        <taxon>Bacillati</taxon>
        <taxon>Actinomycetota</taxon>
        <taxon>Actinomycetes</taxon>
        <taxon>Kitasatosporales</taxon>
        <taxon>Streptomycetaceae</taxon>
        <taxon>Streptomyces</taxon>
    </lineage>
</organism>
<protein>
    <submittedName>
        <fullName evidence="1">Uncharacterized protein</fullName>
    </submittedName>
</protein>
<dbReference type="AlphaFoldDB" id="A0A8H1L8X9"/>
<dbReference type="RefSeq" id="WP_016469928.1">
    <property type="nucleotide sequence ID" value="NZ_BNEJ01000031.1"/>
</dbReference>
<proteinExistence type="predicted"/>
<evidence type="ECO:0000313" key="2">
    <source>
        <dbReference type="Proteomes" id="UP000298111"/>
    </source>
</evidence>
<comment type="caution">
    <text evidence="1">The sequence shown here is derived from an EMBL/GenBank/DDBJ whole genome shotgun (WGS) entry which is preliminary data.</text>
</comment>